<name>A0A9Q4B1A4_SALAG</name>
<comment type="similarity">
    <text evidence="6">Belongs to the TVP38/TMEM64 family.</text>
</comment>
<gene>
    <name evidence="8" type="ORF">HXA33_06485</name>
</gene>
<evidence type="ECO:0000256" key="3">
    <source>
        <dbReference type="ARBA" id="ARBA00022692"/>
    </source>
</evidence>
<evidence type="ECO:0000256" key="5">
    <source>
        <dbReference type="ARBA" id="ARBA00023136"/>
    </source>
</evidence>
<dbReference type="Pfam" id="PF09335">
    <property type="entry name" value="VTT_dom"/>
    <property type="match status" value="1"/>
</dbReference>
<proteinExistence type="inferred from homology"/>
<dbReference type="PANTHER" id="PTHR12677">
    <property type="entry name" value="GOLGI APPARATUS MEMBRANE PROTEIN TVP38-RELATED"/>
    <property type="match status" value="1"/>
</dbReference>
<evidence type="ECO:0000256" key="1">
    <source>
        <dbReference type="ARBA" id="ARBA00004651"/>
    </source>
</evidence>
<keyword evidence="4 6" id="KW-1133">Transmembrane helix</keyword>
<sequence length="221" mass="24849">MLRKSVVLIGTLLLIISLLFFHSELLHWIQSNEREYVFLTLTIATLMSLFPVIPYPLVGGVIGAAYGPLMGAFIIWTGSTLASLILFSLIRYGGFDTLGTKLLLKYSATKRLTLLFEKNAFMSITVLRMIPVIPSIIINAYAALSRVTFSIYAIASGLGKIPSMTLFALIGHTIITSPTELVYMLIIYTVFITCVYIGYKWWLKRLEQQLIKTEEKRLNNV</sequence>
<feature type="transmembrane region" description="Helical" evidence="6">
    <location>
        <begin position="151"/>
        <end position="175"/>
    </location>
</feature>
<accession>A0A9Q4B1A4</accession>
<evidence type="ECO:0000313" key="9">
    <source>
        <dbReference type="Proteomes" id="UP001057753"/>
    </source>
</evidence>
<evidence type="ECO:0000256" key="6">
    <source>
        <dbReference type="RuleBase" id="RU366058"/>
    </source>
</evidence>
<evidence type="ECO:0000259" key="7">
    <source>
        <dbReference type="Pfam" id="PF09335"/>
    </source>
</evidence>
<evidence type="ECO:0000256" key="2">
    <source>
        <dbReference type="ARBA" id="ARBA00022475"/>
    </source>
</evidence>
<dbReference type="PANTHER" id="PTHR12677:SF59">
    <property type="entry name" value="GOLGI APPARATUS MEMBRANE PROTEIN TVP38-RELATED"/>
    <property type="match status" value="1"/>
</dbReference>
<keyword evidence="2 6" id="KW-1003">Cell membrane</keyword>
<comment type="caution">
    <text evidence="8">The sequence shown here is derived from an EMBL/GenBank/DDBJ whole genome shotgun (WGS) entry which is preliminary data.</text>
</comment>
<evidence type="ECO:0000256" key="4">
    <source>
        <dbReference type="ARBA" id="ARBA00022989"/>
    </source>
</evidence>
<feature type="transmembrane region" description="Helical" evidence="6">
    <location>
        <begin position="36"/>
        <end position="57"/>
    </location>
</feature>
<protein>
    <recommendedName>
        <fullName evidence="6">TVP38/TMEM64 family membrane protein</fullName>
    </recommendedName>
</protein>
<dbReference type="RefSeq" id="WP_257820845.1">
    <property type="nucleotide sequence ID" value="NZ_JABXYM010000001.1"/>
</dbReference>
<keyword evidence="9" id="KW-1185">Reference proteome</keyword>
<dbReference type="AlphaFoldDB" id="A0A9Q4B1A4"/>
<feature type="transmembrane region" description="Helical" evidence="6">
    <location>
        <begin position="120"/>
        <end position="144"/>
    </location>
</feature>
<feature type="transmembrane region" description="Helical" evidence="6">
    <location>
        <begin position="181"/>
        <end position="202"/>
    </location>
</feature>
<reference evidence="8" key="1">
    <citation type="submission" date="2020-06" db="EMBL/GenBank/DDBJ databases">
        <title>Insight into the genomes of haloalkaliphilic bacilli from Kenyan soda lakes.</title>
        <authorList>
            <person name="Mwirichia R."/>
            <person name="Villamizar G.C."/>
            <person name="Poehlein A."/>
            <person name="Mugweru J."/>
            <person name="Kipnyargis A."/>
            <person name="Kiplimo D."/>
            <person name="Orwa P."/>
            <person name="Daniel R."/>
        </authorList>
    </citation>
    <scope>NUCLEOTIDE SEQUENCE</scope>
    <source>
        <strain evidence="8">B1096_S55</strain>
    </source>
</reference>
<feature type="domain" description="VTT" evidence="7">
    <location>
        <begin position="58"/>
        <end position="172"/>
    </location>
</feature>
<keyword evidence="3 6" id="KW-0812">Transmembrane</keyword>
<evidence type="ECO:0000313" key="8">
    <source>
        <dbReference type="EMBL" id="MCR6096192.1"/>
    </source>
</evidence>
<dbReference type="InterPro" id="IPR015414">
    <property type="entry name" value="TMEM64"/>
</dbReference>
<feature type="transmembrane region" description="Helical" evidence="6">
    <location>
        <begin position="69"/>
        <end position="90"/>
    </location>
</feature>
<organism evidence="8 9">
    <name type="scientific">Salipaludibacillus agaradhaerens</name>
    <name type="common">Bacillus agaradhaerens</name>
    <dbReference type="NCBI Taxonomy" id="76935"/>
    <lineage>
        <taxon>Bacteria</taxon>
        <taxon>Bacillati</taxon>
        <taxon>Bacillota</taxon>
        <taxon>Bacilli</taxon>
        <taxon>Bacillales</taxon>
        <taxon>Bacillaceae</taxon>
    </lineage>
</organism>
<comment type="subcellular location">
    <subcellularLocation>
        <location evidence="1 6">Cell membrane</location>
        <topology evidence="1 6">Multi-pass membrane protein</topology>
    </subcellularLocation>
</comment>
<keyword evidence="5 6" id="KW-0472">Membrane</keyword>
<dbReference type="Proteomes" id="UP001057753">
    <property type="component" value="Unassembled WGS sequence"/>
</dbReference>
<dbReference type="InterPro" id="IPR032816">
    <property type="entry name" value="VTT_dom"/>
</dbReference>
<dbReference type="GO" id="GO:0005886">
    <property type="term" value="C:plasma membrane"/>
    <property type="evidence" value="ECO:0007669"/>
    <property type="project" value="UniProtKB-SubCell"/>
</dbReference>
<dbReference type="EMBL" id="JABXYM010000001">
    <property type="protein sequence ID" value="MCR6096192.1"/>
    <property type="molecule type" value="Genomic_DNA"/>
</dbReference>